<dbReference type="Gene3D" id="1.10.10.370">
    <property type="entry name" value="DsrC-like protein, C-terminal domain"/>
    <property type="match status" value="1"/>
</dbReference>
<sequence>MLEGVDVDKEGFLRKLADWTPEIAEQLAYAEGIELSDAHWEVIHLLRDYYQQYDASPAMRPLVKYCVLKLGPEKGKSIYLLGLFPGSPAKLGSKIAGLPKPENCL</sequence>
<comment type="similarity">
    <text evidence="3">Belongs to the dsrC/tusE family.</text>
</comment>
<evidence type="ECO:0000256" key="2">
    <source>
        <dbReference type="ARBA" id="ARBA00022490"/>
    </source>
</evidence>
<dbReference type="Gene3D" id="3.30.1420.10">
    <property type="match status" value="1"/>
</dbReference>
<dbReference type="InterPro" id="IPR025526">
    <property type="entry name" value="DsrC-like_dom_sf"/>
</dbReference>
<keyword evidence="3 5" id="KW-0808">Transferase</keyword>
<comment type="caution">
    <text evidence="5">The sequence shown here is derived from an EMBL/GenBank/DDBJ whole genome shotgun (WGS) entry which is preliminary data.</text>
</comment>
<evidence type="ECO:0000256" key="1">
    <source>
        <dbReference type="ARBA" id="ARBA00004496"/>
    </source>
</evidence>
<keyword evidence="6" id="KW-1185">Reference proteome</keyword>
<dbReference type="PANTHER" id="PTHR37010">
    <property type="entry name" value="SULFURTRANSFERASE TUSE"/>
    <property type="match status" value="1"/>
</dbReference>
<dbReference type="InterPro" id="IPR043163">
    <property type="entry name" value="DsrC-like_N"/>
</dbReference>
<accession>A0A2N5WWV7</accession>
<dbReference type="AlphaFoldDB" id="A0A2N5WWV7"/>
<comment type="subcellular location">
    <subcellularLocation>
        <location evidence="1">Cytoplasm</location>
    </subcellularLocation>
</comment>
<dbReference type="InterPro" id="IPR042072">
    <property type="entry name" value="DsrC-like_C"/>
</dbReference>
<evidence type="ECO:0000256" key="4">
    <source>
        <dbReference type="PIRSR" id="PIRSR006223-50"/>
    </source>
</evidence>
<dbReference type="Proteomes" id="UP000235005">
    <property type="component" value="Unassembled WGS sequence"/>
</dbReference>
<keyword evidence="2" id="KW-0963">Cytoplasm</keyword>
<dbReference type="InterPro" id="IPR007453">
    <property type="entry name" value="DsrC/TusE"/>
</dbReference>
<evidence type="ECO:0000313" key="5">
    <source>
        <dbReference type="EMBL" id="PLW66712.1"/>
    </source>
</evidence>
<evidence type="ECO:0000313" key="6">
    <source>
        <dbReference type="Proteomes" id="UP000235005"/>
    </source>
</evidence>
<name>A0A2N5WWV7_9GAMM</name>
<comment type="function">
    <text evidence="3">Part of a sulfur-relay system.</text>
</comment>
<dbReference type="PANTHER" id="PTHR37010:SF1">
    <property type="entry name" value="SULFURTRANSFERASE TUSE"/>
    <property type="match status" value="1"/>
</dbReference>
<dbReference type="GO" id="GO:0097163">
    <property type="term" value="F:sulfur carrier activity"/>
    <property type="evidence" value="ECO:0007669"/>
    <property type="project" value="TreeGrafter"/>
</dbReference>
<reference evidence="5 6" key="1">
    <citation type="submission" date="2018-01" db="EMBL/GenBank/DDBJ databases">
        <title>The draft genome sequence of Halioglobus lutimaris HF004.</title>
        <authorList>
            <person name="Du Z.-J."/>
            <person name="Shi M.-J."/>
        </authorList>
    </citation>
    <scope>NUCLEOTIDE SEQUENCE [LARGE SCALE GENOMIC DNA]</scope>
    <source>
        <strain evidence="5 6">HF004</strain>
    </source>
</reference>
<dbReference type="EMBL" id="PKUS01000051">
    <property type="protein sequence ID" value="PLW66712.1"/>
    <property type="molecule type" value="Genomic_DNA"/>
</dbReference>
<dbReference type="GO" id="GO:0002143">
    <property type="term" value="P:tRNA wobble position uridine thiolation"/>
    <property type="evidence" value="ECO:0007669"/>
    <property type="project" value="TreeGrafter"/>
</dbReference>
<dbReference type="GO" id="GO:0005737">
    <property type="term" value="C:cytoplasm"/>
    <property type="evidence" value="ECO:0007669"/>
    <property type="project" value="UniProtKB-SubCell"/>
</dbReference>
<evidence type="ECO:0000256" key="3">
    <source>
        <dbReference type="PIRNR" id="PIRNR006223"/>
    </source>
</evidence>
<feature type="active site" description="Cysteine persulfide intermediate" evidence="4">
    <location>
        <position position="104"/>
    </location>
</feature>
<dbReference type="SUPFAM" id="SSF69721">
    <property type="entry name" value="DsrC, the gamma subunit of dissimilatory sulfite reductase"/>
    <property type="match status" value="1"/>
</dbReference>
<dbReference type="GO" id="GO:0016740">
    <property type="term" value="F:transferase activity"/>
    <property type="evidence" value="ECO:0007669"/>
    <property type="project" value="UniProtKB-KW"/>
</dbReference>
<organism evidence="5 6">
    <name type="scientific">Pseudohalioglobus lutimaris</name>
    <dbReference type="NCBI Taxonomy" id="1737061"/>
    <lineage>
        <taxon>Bacteria</taxon>
        <taxon>Pseudomonadati</taxon>
        <taxon>Pseudomonadota</taxon>
        <taxon>Gammaproteobacteria</taxon>
        <taxon>Cellvibrionales</taxon>
        <taxon>Halieaceae</taxon>
        <taxon>Pseudohalioglobus</taxon>
    </lineage>
</organism>
<proteinExistence type="inferred from homology"/>
<protein>
    <recommendedName>
        <fullName evidence="3">Sulfurtransferase</fullName>
        <ecNumber evidence="3">2.8.1.-</ecNumber>
    </recommendedName>
</protein>
<dbReference type="PIRSF" id="PIRSF006223">
    <property type="entry name" value="DsrC_TusE"/>
    <property type="match status" value="1"/>
</dbReference>
<dbReference type="OrthoDB" id="9786347at2"/>
<dbReference type="NCBIfam" id="TIGR03342">
    <property type="entry name" value="dsrC_tusE_dsvC"/>
    <property type="match status" value="1"/>
</dbReference>
<dbReference type="Pfam" id="PF04358">
    <property type="entry name" value="DsrC"/>
    <property type="match status" value="1"/>
</dbReference>
<gene>
    <name evidence="5" type="ORF">C0039_20370</name>
</gene>
<dbReference type="EC" id="2.8.1.-" evidence="3"/>